<proteinExistence type="inferred from homology"/>
<dbReference type="RefSeq" id="WP_056759288.1">
    <property type="nucleotide sequence ID" value="NZ_JAVDRL010000012.1"/>
</dbReference>
<accession>A0ABU1N4U7</accession>
<dbReference type="InterPro" id="IPR011419">
    <property type="entry name" value="ATP12_ATP_synth-F1-assembly"/>
</dbReference>
<gene>
    <name evidence="5" type="ORF">J2800_004217</name>
</gene>
<evidence type="ECO:0000256" key="4">
    <source>
        <dbReference type="SAM" id="Phobius"/>
    </source>
</evidence>
<keyword evidence="3" id="KW-0143">Chaperone</keyword>
<dbReference type="Pfam" id="PF07542">
    <property type="entry name" value="ATP12"/>
    <property type="match status" value="1"/>
</dbReference>
<name>A0ABU1N4U7_9CAUL</name>
<dbReference type="PANTHER" id="PTHR21013">
    <property type="entry name" value="ATP SYNTHASE MITOCHONDRIAL F1 COMPLEX ASSEMBLY FACTOR 2/ATP12 PROTEIN, MITOCHONDRIAL PRECURSOR"/>
    <property type="match status" value="1"/>
</dbReference>
<sequence>MADKPDLLQRPRRFYRAAAAGPIDGGFAVLLDGRTPKSPARSPLVLPTLALAQLVAAEWDAQVEVIDSTAMPATRLAFTAIDRIRETRAEVAGEVAAYAGSDLLCYWADHPTPLVERQKRDWGALLDWARAELDVHLTPASGVIHTAQSPAALASVEALALTLDDFTLAGVAYGAGLFGSTVLALALRAGRVTGRKALDLSRLEEIFQAQTWGQDAEAVARAEALAVEAQVLERWFAALRR</sequence>
<dbReference type="Proteomes" id="UP001262754">
    <property type="component" value="Unassembled WGS sequence"/>
</dbReference>
<dbReference type="EMBL" id="JAVDRL010000012">
    <property type="protein sequence ID" value="MDR6533455.1"/>
    <property type="molecule type" value="Genomic_DNA"/>
</dbReference>
<dbReference type="Gene3D" id="1.10.3580.10">
    <property type="entry name" value="ATP12 ATPase"/>
    <property type="match status" value="1"/>
</dbReference>
<dbReference type="SUPFAM" id="SSF160909">
    <property type="entry name" value="ATP12-like"/>
    <property type="match status" value="1"/>
</dbReference>
<feature type="transmembrane region" description="Helical" evidence="4">
    <location>
        <begin position="166"/>
        <end position="187"/>
    </location>
</feature>
<evidence type="ECO:0000313" key="5">
    <source>
        <dbReference type="EMBL" id="MDR6533455.1"/>
    </source>
</evidence>
<keyword evidence="2" id="KW-0809">Transit peptide</keyword>
<protein>
    <submittedName>
        <fullName evidence="5">Chaperone required for assembly of F1-ATPase</fullName>
    </submittedName>
</protein>
<reference evidence="5 6" key="1">
    <citation type="submission" date="2023-07" db="EMBL/GenBank/DDBJ databases">
        <title>Sorghum-associated microbial communities from plants grown in Nebraska, USA.</title>
        <authorList>
            <person name="Schachtman D."/>
        </authorList>
    </citation>
    <scope>NUCLEOTIDE SEQUENCE [LARGE SCALE GENOMIC DNA]</scope>
    <source>
        <strain evidence="5 6">DS2154</strain>
    </source>
</reference>
<dbReference type="InterPro" id="IPR042272">
    <property type="entry name" value="ATP12_ATP_synth-F1-assembly_N"/>
</dbReference>
<dbReference type="Gene3D" id="3.30.2180.10">
    <property type="entry name" value="ATP12-like"/>
    <property type="match status" value="1"/>
</dbReference>
<keyword evidence="4" id="KW-1133">Transmembrane helix</keyword>
<comment type="caution">
    <text evidence="5">The sequence shown here is derived from an EMBL/GenBank/DDBJ whole genome shotgun (WGS) entry which is preliminary data.</text>
</comment>
<comment type="similarity">
    <text evidence="1">Belongs to the ATP12 family.</text>
</comment>
<evidence type="ECO:0000313" key="6">
    <source>
        <dbReference type="Proteomes" id="UP001262754"/>
    </source>
</evidence>
<keyword evidence="4" id="KW-0812">Transmembrane</keyword>
<evidence type="ECO:0000256" key="1">
    <source>
        <dbReference type="ARBA" id="ARBA00008231"/>
    </source>
</evidence>
<keyword evidence="4" id="KW-0472">Membrane</keyword>
<evidence type="ECO:0000256" key="3">
    <source>
        <dbReference type="ARBA" id="ARBA00023186"/>
    </source>
</evidence>
<dbReference type="InterPro" id="IPR023335">
    <property type="entry name" value="ATP12_ortho_dom_sf"/>
</dbReference>
<keyword evidence="6" id="KW-1185">Reference proteome</keyword>
<dbReference type="PANTHER" id="PTHR21013:SF10">
    <property type="entry name" value="ATP SYNTHASE MITOCHONDRIAL F1 COMPLEX ASSEMBLY FACTOR 2"/>
    <property type="match status" value="1"/>
</dbReference>
<evidence type="ECO:0000256" key="2">
    <source>
        <dbReference type="ARBA" id="ARBA00022946"/>
    </source>
</evidence>
<organism evidence="5 6">
    <name type="scientific">Caulobacter rhizosphaerae</name>
    <dbReference type="NCBI Taxonomy" id="2010972"/>
    <lineage>
        <taxon>Bacteria</taxon>
        <taxon>Pseudomonadati</taxon>
        <taxon>Pseudomonadota</taxon>
        <taxon>Alphaproteobacteria</taxon>
        <taxon>Caulobacterales</taxon>
        <taxon>Caulobacteraceae</taxon>
        <taxon>Caulobacter</taxon>
    </lineage>
</organism>